<dbReference type="InterPro" id="IPR002347">
    <property type="entry name" value="SDR_fam"/>
</dbReference>
<dbReference type="PRINTS" id="PR00081">
    <property type="entry name" value="GDHRDH"/>
</dbReference>
<dbReference type="PANTHER" id="PTHR43669:SF14">
    <property type="entry name" value="OXIDOREDUCTASE"/>
    <property type="match status" value="1"/>
</dbReference>
<dbReference type="EMBL" id="VDCQ01000052">
    <property type="protein sequence ID" value="TNJ62849.1"/>
    <property type="molecule type" value="Genomic_DNA"/>
</dbReference>
<dbReference type="OrthoDB" id="9803333at2"/>
<keyword evidence="2" id="KW-0560">Oxidoreductase</keyword>
<dbReference type="GO" id="GO:0016491">
    <property type="term" value="F:oxidoreductase activity"/>
    <property type="evidence" value="ECO:0007669"/>
    <property type="project" value="UniProtKB-KW"/>
</dbReference>
<name>A0A5C4T3V3_9BACL</name>
<evidence type="ECO:0000256" key="1">
    <source>
        <dbReference type="ARBA" id="ARBA00006484"/>
    </source>
</evidence>
<dbReference type="InterPro" id="IPR036291">
    <property type="entry name" value="NAD(P)-bd_dom_sf"/>
</dbReference>
<keyword evidence="4" id="KW-1185">Reference proteome</keyword>
<sequence>MKLTGKAAIVTGAGGGTGRQTALRLAKEGASVVITDLNIEKANVTAEAVWALGAEALVMQTDVRVSQDVNRMTEHAMKTFGSIDILVNCAGGSASLIGKLSLLEIPRRSLIWSPFSLPLKPTI</sequence>
<proteinExistence type="inferred from homology"/>
<comment type="caution">
    <text evidence="3">The sequence shown here is derived from an EMBL/GenBank/DDBJ whole genome shotgun (WGS) entry which is preliminary data.</text>
</comment>
<dbReference type="Proteomes" id="UP000307943">
    <property type="component" value="Unassembled WGS sequence"/>
</dbReference>
<evidence type="ECO:0000256" key="2">
    <source>
        <dbReference type="ARBA" id="ARBA00023002"/>
    </source>
</evidence>
<dbReference type="Gene3D" id="3.40.50.720">
    <property type="entry name" value="NAD(P)-binding Rossmann-like Domain"/>
    <property type="match status" value="1"/>
</dbReference>
<comment type="similarity">
    <text evidence="1">Belongs to the short-chain dehydrogenases/reductases (SDR) family.</text>
</comment>
<reference evidence="3 4" key="1">
    <citation type="submission" date="2019-05" db="EMBL/GenBank/DDBJ databases">
        <title>We sequenced the genome of Paenibacillus hemerocallicola KCTC 33185 for further insight into its adaptation and study the phylogeny of Paenibacillus.</title>
        <authorList>
            <person name="Narsing Rao M.P."/>
        </authorList>
    </citation>
    <scope>NUCLEOTIDE SEQUENCE [LARGE SCALE GENOMIC DNA]</scope>
    <source>
        <strain evidence="3 4">KCTC 33185</strain>
    </source>
</reference>
<dbReference type="AlphaFoldDB" id="A0A5C4T3V3"/>
<protein>
    <submittedName>
        <fullName evidence="3">SDR family NAD(P)-dependent oxidoreductase</fullName>
    </submittedName>
</protein>
<gene>
    <name evidence="3" type="ORF">FE784_28535</name>
</gene>
<dbReference type="PANTHER" id="PTHR43669">
    <property type="entry name" value="5-KETO-D-GLUCONATE 5-REDUCTASE"/>
    <property type="match status" value="1"/>
</dbReference>
<organism evidence="3 4">
    <name type="scientific">Paenibacillus hemerocallicola</name>
    <dbReference type="NCBI Taxonomy" id="1172614"/>
    <lineage>
        <taxon>Bacteria</taxon>
        <taxon>Bacillati</taxon>
        <taxon>Bacillota</taxon>
        <taxon>Bacilli</taxon>
        <taxon>Bacillales</taxon>
        <taxon>Paenibacillaceae</taxon>
        <taxon>Paenibacillus</taxon>
    </lineage>
</organism>
<dbReference type="SUPFAM" id="SSF51735">
    <property type="entry name" value="NAD(P)-binding Rossmann-fold domains"/>
    <property type="match status" value="1"/>
</dbReference>
<dbReference type="Pfam" id="PF00106">
    <property type="entry name" value="adh_short"/>
    <property type="match status" value="1"/>
</dbReference>
<evidence type="ECO:0000313" key="3">
    <source>
        <dbReference type="EMBL" id="TNJ62849.1"/>
    </source>
</evidence>
<accession>A0A5C4T3V3</accession>
<evidence type="ECO:0000313" key="4">
    <source>
        <dbReference type="Proteomes" id="UP000307943"/>
    </source>
</evidence>